<dbReference type="PANTHER" id="PTHR43840">
    <property type="entry name" value="MITOCHONDRIAL METAL TRANSPORTER 1-RELATED"/>
    <property type="match status" value="1"/>
</dbReference>
<dbReference type="Pfam" id="PF01545">
    <property type="entry name" value="Cation_efflux"/>
    <property type="match status" value="1"/>
</dbReference>
<evidence type="ECO:0000256" key="10">
    <source>
        <dbReference type="ARBA" id="ARBA00035584"/>
    </source>
</evidence>
<comment type="catalytic activity">
    <reaction evidence="11">
        <text>Zn(2+)(in) + H(+)(out) = Zn(2+)(out) + H(+)(in)</text>
        <dbReference type="Rhea" id="RHEA:28839"/>
        <dbReference type="ChEBI" id="CHEBI:15378"/>
        <dbReference type="ChEBI" id="CHEBI:29105"/>
    </reaction>
</comment>
<feature type="transmembrane region" description="Helical" evidence="16">
    <location>
        <begin position="183"/>
        <end position="200"/>
    </location>
</feature>
<keyword evidence="6 16" id="KW-0812">Transmembrane</keyword>
<dbReference type="InterPro" id="IPR002524">
    <property type="entry name" value="Cation_efflux"/>
</dbReference>
<evidence type="ECO:0000256" key="14">
    <source>
        <dbReference type="ARBA" id="ARBA00072262"/>
    </source>
</evidence>
<dbReference type="GO" id="GO:0015086">
    <property type="term" value="F:cadmium ion transmembrane transporter activity"/>
    <property type="evidence" value="ECO:0007669"/>
    <property type="project" value="TreeGrafter"/>
</dbReference>
<protein>
    <recommendedName>
        <fullName evidence="14">Cation-efflux pump FieF</fullName>
    </recommendedName>
</protein>
<keyword evidence="20" id="KW-1185">Reference proteome</keyword>
<evidence type="ECO:0000256" key="15">
    <source>
        <dbReference type="SAM" id="MobiDB-lite"/>
    </source>
</evidence>
<evidence type="ECO:0000256" key="7">
    <source>
        <dbReference type="ARBA" id="ARBA00022906"/>
    </source>
</evidence>
<dbReference type="InterPro" id="IPR058533">
    <property type="entry name" value="Cation_efflux_TM"/>
</dbReference>
<dbReference type="OrthoDB" id="9806522at2"/>
<evidence type="ECO:0000256" key="1">
    <source>
        <dbReference type="ARBA" id="ARBA00004651"/>
    </source>
</evidence>
<keyword evidence="5" id="KW-0410">Iron transport</keyword>
<dbReference type="Proteomes" id="UP000316905">
    <property type="component" value="Unassembled WGS sequence"/>
</dbReference>
<feature type="transmembrane region" description="Helical" evidence="16">
    <location>
        <begin position="116"/>
        <end position="136"/>
    </location>
</feature>
<dbReference type="FunFam" id="3.30.70.1350:FF:000002">
    <property type="entry name" value="Ferrous-iron efflux pump FieF"/>
    <property type="match status" value="1"/>
</dbReference>
<evidence type="ECO:0000256" key="9">
    <source>
        <dbReference type="ARBA" id="ARBA00023136"/>
    </source>
</evidence>
<dbReference type="SUPFAM" id="SSF160240">
    <property type="entry name" value="Cation efflux protein cytoplasmic domain-like"/>
    <property type="match status" value="1"/>
</dbReference>
<comment type="caution">
    <text evidence="19">The sequence shown here is derived from an EMBL/GenBank/DDBJ whole genome shotgun (WGS) entry which is preliminary data.</text>
</comment>
<dbReference type="SUPFAM" id="SSF161111">
    <property type="entry name" value="Cation efflux protein transmembrane domain-like"/>
    <property type="match status" value="1"/>
</dbReference>
<evidence type="ECO:0000256" key="13">
    <source>
        <dbReference type="ARBA" id="ARBA00062926"/>
    </source>
</evidence>
<keyword evidence="7" id="KW-0406">Ion transport</keyword>
<dbReference type="InterPro" id="IPR027469">
    <property type="entry name" value="Cation_efflux_TMD_sf"/>
</dbReference>
<keyword evidence="3" id="KW-0813">Transport</keyword>
<feature type="region of interest" description="Disordered" evidence="15">
    <location>
        <begin position="291"/>
        <end position="312"/>
    </location>
</feature>
<keyword evidence="8 16" id="KW-1133">Transmembrane helix</keyword>
<evidence type="ECO:0000256" key="6">
    <source>
        <dbReference type="ARBA" id="ARBA00022692"/>
    </source>
</evidence>
<feature type="transmembrane region" description="Helical" evidence="16">
    <location>
        <begin position="83"/>
        <end position="104"/>
    </location>
</feature>
<comment type="subunit">
    <text evidence="13">Homodimer. The subunits are held together in a parallel orientation through zinc binding at the interface of the cytoplasmic domains.</text>
</comment>
<keyword evidence="9 16" id="KW-0472">Membrane</keyword>
<dbReference type="GO" id="GO:0015341">
    <property type="term" value="F:zinc efflux antiporter activity"/>
    <property type="evidence" value="ECO:0007669"/>
    <property type="project" value="TreeGrafter"/>
</dbReference>
<dbReference type="InterPro" id="IPR036837">
    <property type="entry name" value="Cation_efflux_CTD_sf"/>
</dbReference>
<name>A0A562QBY5_9PSED</name>
<keyword evidence="7" id="KW-0862">Zinc</keyword>
<dbReference type="EMBL" id="VLKY01000006">
    <property type="protein sequence ID" value="TWI54275.1"/>
    <property type="molecule type" value="Genomic_DNA"/>
</dbReference>
<evidence type="ECO:0000256" key="16">
    <source>
        <dbReference type="SAM" id="Phobius"/>
    </source>
</evidence>
<evidence type="ECO:0000256" key="8">
    <source>
        <dbReference type="ARBA" id="ARBA00022989"/>
    </source>
</evidence>
<dbReference type="InterPro" id="IPR027470">
    <property type="entry name" value="Cation_efflux_CTD"/>
</dbReference>
<dbReference type="GO" id="GO:0005886">
    <property type="term" value="C:plasma membrane"/>
    <property type="evidence" value="ECO:0007669"/>
    <property type="project" value="UniProtKB-SubCell"/>
</dbReference>
<evidence type="ECO:0000256" key="4">
    <source>
        <dbReference type="ARBA" id="ARBA00022475"/>
    </source>
</evidence>
<dbReference type="Gene3D" id="1.20.1510.10">
    <property type="entry name" value="Cation efflux protein transmembrane domain"/>
    <property type="match status" value="1"/>
</dbReference>
<comment type="subcellular location">
    <subcellularLocation>
        <location evidence="1">Cell membrane</location>
        <topology evidence="1">Multi-pass membrane protein</topology>
    </subcellularLocation>
</comment>
<dbReference type="Gene3D" id="3.30.70.1350">
    <property type="entry name" value="Cation efflux protein, cytoplasmic domain"/>
    <property type="match status" value="1"/>
</dbReference>
<dbReference type="AlphaFoldDB" id="A0A562QBY5"/>
<evidence type="ECO:0000256" key="5">
    <source>
        <dbReference type="ARBA" id="ARBA00022496"/>
    </source>
</evidence>
<comment type="catalytic activity">
    <reaction evidence="10">
        <text>Fe(2+)(in) + H(+)(out) = Fe(2+)(out) + H(+)(in)</text>
        <dbReference type="Rhea" id="RHEA:29439"/>
        <dbReference type="ChEBI" id="CHEBI:15378"/>
        <dbReference type="ChEBI" id="CHEBI:29033"/>
    </reaction>
</comment>
<dbReference type="GO" id="GO:0015093">
    <property type="term" value="F:ferrous iron transmembrane transporter activity"/>
    <property type="evidence" value="ECO:0007669"/>
    <property type="project" value="TreeGrafter"/>
</dbReference>
<dbReference type="FunFam" id="1.20.1510.10:FF:000001">
    <property type="entry name" value="Ferrous-iron efflux pump FieF"/>
    <property type="match status" value="1"/>
</dbReference>
<accession>A0A562QBY5</accession>
<dbReference type="GO" id="GO:0006882">
    <property type="term" value="P:intracellular zinc ion homeostasis"/>
    <property type="evidence" value="ECO:0007669"/>
    <property type="project" value="TreeGrafter"/>
</dbReference>
<sequence length="312" mass="33349">MSTPAEQARLLKLATTASLSIAGVLIVAKAAAWWFSGSVSLLAGLTDSLLDGAASLFNLLAVRYALKPADDDHRYGHGKAESLAGAGQALFITVSAILIGIQAVNRLQNPEPLGTPLLGIAVMILSLVLTAGLLLFQHRVIRATGSAVIRADSLHYRSDLLLNSSILIALVLSAYGWDSLDALFGLGIALYIFWSALGIARDSFNVLMDQELPYEVSEHMLALACSVPQVLGAHDLRTRISGSSWFVQLHLELPGEMTLSEAHRLCDEAEAAILAEYPQAEVLVHADPLDAPDVPHRHPLPPACRSRTSSEP</sequence>
<dbReference type="PANTHER" id="PTHR43840:SF41">
    <property type="entry name" value="CATION-EFFLUX PUMP FIEF"/>
    <property type="match status" value="1"/>
</dbReference>
<dbReference type="RefSeq" id="WP_145141464.1">
    <property type="nucleotide sequence ID" value="NZ_VLKY01000006.1"/>
</dbReference>
<reference evidence="19 20" key="1">
    <citation type="journal article" date="2015" name="Stand. Genomic Sci.">
        <title>Genomic Encyclopedia of Bacterial and Archaeal Type Strains, Phase III: the genomes of soil and plant-associated and newly described type strains.</title>
        <authorList>
            <person name="Whitman W.B."/>
            <person name="Woyke T."/>
            <person name="Klenk H.P."/>
            <person name="Zhou Y."/>
            <person name="Lilburn T.G."/>
            <person name="Beck B.J."/>
            <person name="De Vos P."/>
            <person name="Vandamme P."/>
            <person name="Eisen J.A."/>
            <person name="Garrity G."/>
            <person name="Hugenholtz P."/>
            <person name="Kyrpides N.C."/>
        </authorList>
    </citation>
    <scope>NUCLEOTIDE SEQUENCE [LARGE SCALE GENOMIC DNA]</scope>
    <source>
        <strain evidence="19 20">CGMCC 1.6858</strain>
    </source>
</reference>
<dbReference type="NCBIfam" id="TIGR01297">
    <property type="entry name" value="CDF"/>
    <property type="match status" value="1"/>
</dbReference>
<evidence type="ECO:0000259" key="18">
    <source>
        <dbReference type="Pfam" id="PF16916"/>
    </source>
</evidence>
<evidence type="ECO:0000256" key="11">
    <source>
        <dbReference type="ARBA" id="ARBA00047695"/>
    </source>
</evidence>
<dbReference type="Pfam" id="PF16916">
    <property type="entry name" value="ZT_dimer"/>
    <property type="match status" value="1"/>
</dbReference>
<feature type="transmembrane region" description="Helical" evidence="16">
    <location>
        <begin position="41"/>
        <end position="62"/>
    </location>
</feature>
<dbReference type="InterPro" id="IPR050291">
    <property type="entry name" value="CDF_Transporter"/>
</dbReference>
<feature type="transmembrane region" description="Helical" evidence="16">
    <location>
        <begin position="12"/>
        <end position="35"/>
    </location>
</feature>
<comment type="catalytic activity">
    <reaction evidence="12">
        <text>Cd(2+)(in) + H(+)(out) = Cd(2+)(out) + H(+)(in)</text>
        <dbReference type="Rhea" id="RHEA:28739"/>
        <dbReference type="ChEBI" id="CHEBI:15378"/>
        <dbReference type="ChEBI" id="CHEBI:48775"/>
    </reaction>
</comment>
<evidence type="ECO:0000259" key="17">
    <source>
        <dbReference type="Pfam" id="PF01545"/>
    </source>
</evidence>
<keyword evidence="5" id="KW-0408">Iron</keyword>
<feature type="transmembrane region" description="Helical" evidence="16">
    <location>
        <begin position="160"/>
        <end position="177"/>
    </location>
</feature>
<keyword evidence="4" id="KW-1003">Cell membrane</keyword>
<proteinExistence type="inferred from homology"/>
<feature type="domain" description="Cation efflux protein transmembrane" evidence="17">
    <location>
        <begin position="16"/>
        <end position="208"/>
    </location>
</feature>
<keyword evidence="7" id="KW-0864">Zinc transport</keyword>
<evidence type="ECO:0000256" key="12">
    <source>
        <dbReference type="ARBA" id="ARBA00050984"/>
    </source>
</evidence>
<evidence type="ECO:0000256" key="2">
    <source>
        <dbReference type="ARBA" id="ARBA00010212"/>
    </source>
</evidence>
<organism evidence="19 20">
    <name type="scientific">Pseudomonas duriflava</name>
    <dbReference type="NCBI Taxonomy" id="459528"/>
    <lineage>
        <taxon>Bacteria</taxon>
        <taxon>Pseudomonadati</taxon>
        <taxon>Pseudomonadota</taxon>
        <taxon>Gammaproteobacteria</taxon>
        <taxon>Pseudomonadales</taxon>
        <taxon>Pseudomonadaceae</taxon>
        <taxon>Pseudomonas</taxon>
    </lineage>
</organism>
<evidence type="ECO:0000313" key="19">
    <source>
        <dbReference type="EMBL" id="TWI54275.1"/>
    </source>
</evidence>
<gene>
    <name evidence="19" type="ORF">IQ22_02138</name>
</gene>
<comment type="similarity">
    <text evidence="2">Belongs to the cation diffusion facilitator (CDF) transporter (TC 2.A.4) family. FieF subfamily.</text>
</comment>
<evidence type="ECO:0000256" key="3">
    <source>
        <dbReference type="ARBA" id="ARBA00022448"/>
    </source>
</evidence>
<feature type="domain" description="Cation efflux protein cytoplasmic" evidence="18">
    <location>
        <begin position="213"/>
        <end position="288"/>
    </location>
</feature>
<evidence type="ECO:0000313" key="20">
    <source>
        <dbReference type="Proteomes" id="UP000316905"/>
    </source>
</evidence>